<feature type="domain" description="RING-type" evidence="16">
    <location>
        <begin position="25"/>
        <end position="73"/>
    </location>
</feature>
<dbReference type="GO" id="GO:0008270">
    <property type="term" value="F:zinc ion binding"/>
    <property type="evidence" value="ECO:0007669"/>
    <property type="project" value="UniProtKB-KW"/>
</dbReference>
<dbReference type="InterPro" id="IPR003649">
    <property type="entry name" value="Bbox_C"/>
</dbReference>
<evidence type="ECO:0000313" key="20">
    <source>
        <dbReference type="RefSeq" id="XP_012690496.2"/>
    </source>
</evidence>
<dbReference type="InterPro" id="IPR001841">
    <property type="entry name" value="Znf_RING"/>
</dbReference>
<dbReference type="Proteomes" id="UP000515152">
    <property type="component" value="Chromosome 4"/>
</dbReference>
<dbReference type="EC" id="2.3.2.27" evidence="4"/>
<feature type="region of interest" description="Disordered" evidence="15">
    <location>
        <begin position="322"/>
        <end position="375"/>
    </location>
</feature>
<dbReference type="InterPro" id="IPR050617">
    <property type="entry name" value="E3_ligase_FN3/SPRY"/>
</dbReference>
<evidence type="ECO:0000256" key="2">
    <source>
        <dbReference type="ARBA" id="ARBA00004123"/>
    </source>
</evidence>
<dbReference type="PANTHER" id="PTHR24099:SF17">
    <property type="entry name" value="TRIPARTITE MOTIF CONTAINING 55"/>
    <property type="match status" value="1"/>
</dbReference>
<evidence type="ECO:0000256" key="12">
    <source>
        <dbReference type="ARBA" id="ARBA00023179"/>
    </source>
</evidence>
<dbReference type="Pfam" id="PF13445">
    <property type="entry name" value="zf-RING_UBOX"/>
    <property type="match status" value="1"/>
</dbReference>
<dbReference type="InterPro" id="IPR017907">
    <property type="entry name" value="Znf_RING_CS"/>
</dbReference>
<dbReference type="InterPro" id="IPR027370">
    <property type="entry name" value="Znf-RING_euk"/>
</dbReference>
<dbReference type="InterPro" id="IPR017903">
    <property type="entry name" value="COS_domain"/>
</dbReference>
<protein>
    <recommendedName>
        <fullName evidence="4">RING-type E3 ubiquitin transferase</fullName>
        <ecNumber evidence="4">2.3.2.27</ecNumber>
    </recommendedName>
</protein>
<dbReference type="AlphaFoldDB" id="A0A6P3W7F0"/>
<dbReference type="Gene3D" id="1.20.5.170">
    <property type="match status" value="1"/>
</dbReference>
<keyword evidence="13" id="KW-0539">Nucleus</keyword>
<evidence type="ECO:0000256" key="13">
    <source>
        <dbReference type="ARBA" id="ARBA00023242"/>
    </source>
</evidence>
<dbReference type="PROSITE" id="PS50119">
    <property type="entry name" value="ZF_BBOX"/>
    <property type="match status" value="1"/>
</dbReference>
<dbReference type="GO" id="GO:0070507">
    <property type="term" value="P:regulation of microtubule cytoskeleton organization"/>
    <property type="evidence" value="ECO:0007669"/>
    <property type="project" value="TreeGrafter"/>
</dbReference>
<dbReference type="PROSITE" id="PS51262">
    <property type="entry name" value="COS"/>
    <property type="match status" value="1"/>
</dbReference>
<keyword evidence="12" id="KW-0514">Muscle protein</keyword>
<dbReference type="InterPro" id="IPR013083">
    <property type="entry name" value="Znf_RING/FYVE/PHD"/>
</dbReference>
<dbReference type="OrthoDB" id="4788989at2759"/>
<keyword evidence="6" id="KW-0808">Transferase</keyword>
<dbReference type="SUPFAM" id="SSF57845">
    <property type="entry name" value="B-box zinc-binding domain"/>
    <property type="match status" value="1"/>
</dbReference>
<feature type="domain" description="B box-type" evidence="17">
    <location>
        <begin position="113"/>
        <end position="155"/>
    </location>
</feature>
<evidence type="ECO:0000256" key="3">
    <source>
        <dbReference type="ARBA" id="ARBA00004496"/>
    </source>
</evidence>
<dbReference type="SMART" id="SM00502">
    <property type="entry name" value="BBC"/>
    <property type="match status" value="1"/>
</dbReference>
<comment type="catalytic activity">
    <reaction evidence="1">
        <text>S-ubiquitinyl-[E2 ubiquitin-conjugating enzyme]-L-cysteine + [acceptor protein]-L-lysine = [E2 ubiquitin-conjugating enzyme]-L-cysteine + N(6)-ubiquitinyl-[acceptor protein]-L-lysine.</text>
        <dbReference type="EC" id="2.3.2.27"/>
    </reaction>
</comment>
<dbReference type="GO" id="GO:0061630">
    <property type="term" value="F:ubiquitin protein ligase activity"/>
    <property type="evidence" value="ECO:0007669"/>
    <property type="project" value="UniProtKB-EC"/>
</dbReference>
<dbReference type="RefSeq" id="XP_012690496.2">
    <property type="nucleotide sequence ID" value="XM_012835042.3"/>
</dbReference>
<evidence type="ECO:0000256" key="10">
    <source>
        <dbReference type="ARBA" id="ARBA00022833"/>
    </source>
</evidence>
<name>A0A6P3W7F0_CLUHA</name>
<proteinExistence type="predicted"/>
<keyword evidence="11" id="KW-0175">Coiled coil</keyword>
<dbReference type="GeneID" id="105906831"/>
<dbReference type="SUPFAM" id="SSF57850">
    <property type="entry name" value="RING/U-box"/>
    <property type="match status" value="1"/>
</dbReference>
<evidence type="ECO:0000256" key="7">
    <source>
        <dbReference type="ARBA" id="ARBA00022723"/>
    </source>
</evidence>
<evidence type="ECO:0000259" key="18">
    <source>
        <dbReference type="PROSITE" id="PS51262"/>
    </source>
</evidence>
<evidence type="ECO:0000256" key="4">
    <source>
        <dbReference type="ARBA" id="ARBA00012483"/>
    </source>
</evidence>
<dbReference type="FunFam" id="3.30.40.10:FF:000014">
    <property type="entry name" value="probable E3 ubiquitin-protein ligase MID2"/>
    <property type="match status" value="1"/>
</dbReference>
<evidence type="ECO:0000256" key="14">
    <source>
        <dbReference type="PROSITE-ProRule" id="PRU00024"/>
    </source>
</evidence>
<dbReference type="PROSITE" id="PS00518">
    <property type="entry name" value="ZF_RING_1"/>
    <property type="match status" value="1"/>
</dbReference>
<organism evidence="19 20">
    <name type="scientific">Clupea harengus</name>
    <name type="common">Atlantic herring</name>
    <dbReference type="NCBI Taxonomy" id="7950"/>
    <lineage>
        <taxon>Eukaryota</taxon>
        <taxon>Metazoa</taxon>
        <taxon>Chordata</taxon>
        <taxon>Craniata</taxon>
        <taxon>Vertebrata</taxon>
        <taxon>Euteleostomi</taxon>
        <taxon>Actinopterygii</taxon>
        <taxon>Neopterygii</taxon>
        <taxon>Teleostei</taxon>
        <taxon>Clupei</taxon>
        <taxon>Clupeiformes</taxon>
        <taxon>Clupeoidei</taxon>
        <taxon>Clupeidae</taxon>
        <taxon>Clupea</taxon>
    </lineage>
</organism>
<keyword evidence="9" id="KW-0833">Ubl conjugation pathway</keyword>
<dbReference type="KEGG" id="char:105906831"/>
<evidence type="ECO:0000256" key="6">
    <source>
        <dbReference type="ARBA" id="ARBA00022679"/>
    </source>
</evidence>
<evidence type="ECO:0000256" key="9">
    <source>
        <dbReference type="ARBA" id="ARBA00022786"/>
    </source>
</evidence>
<gene>
    <name evidence="20" type="primary">trim101</name>
</gene>
<dbReference type="GO" id="GO:0005634">
    <property type="term" value="C:nucleus"/>
    <property type="evidence" value="ECO:0007669"/>
    <property type="project" value="UniProtKB-SubCell"/>
</dbReference>
<dbReference type="Pfam" id="PF00643">
    <property type="entry name" value="zf-B_box"/>
    <property type="match status" value="1"/>
</dbReference>
<evidence type="ECO:0000256" key="11">
    <source>
        <dbReference type="ARBA" id="ARBA00023054"/>
    </source>
</evidence>
<evidence type="ECO:0000313" key="19">
    <source>
        <dbReference type="Proteomes" id="UP000515152"/>
    </source>
</evidence>
<dbReference type="PANTHER" id="PTHR24099">
    <property type="entry name" value="E3 UBIQUITIN-PROTEIN LIGASE TRIM36-RELATED"/>
    <property type="match status" value="1"/>
</dbReference>
<evidence type="ECO:0000256" key="15">
    <source>
        <dbReference type="SAM" id="MobiDB-lite"/>
    </source>
</evidence>
<evidence type="ECO:0000256" key="5">
    <source>
        <dbReference type="ARBA" id="ARBA00022490"/>
    </source>
</evidence>
<evidence type="ECO:0000256" key="8">
    <source>
        <dbReference type="ARBA" id="ARBA00022771"/>
    </source>
</evidence>
<dbReference type="GO" id="GO:0005737">
    <property type="term" value="C:cytoplasm"/>
    <property type="evidence" value="ECO:0007669"/>
    <property type="project" value="UniProtKB-SubCell"/>
</dbReference>
<keyword evidence="5" id="KW-0963">Cytoplasm</keyword>
<comment type="subcellular location">
    <subcellularLocation>
        <location evidence="3">Cytoplasm</location>
    </subcellularLocation>
    <subcellularLocation>
        <location evidence="2">Nucleus</location>
    </subcellularLocation>
</comment>
<dbReference type="Gene3D" id="3.30.160.60">
    <property type="entry name" value="Classic Zinc Finger"/>
    <property type="match status" value="1"/>
</dbReference>
<dbReference type="SMART" id="SM00336">
    <property type="entry name" value="BBOX"/>
    <property type="match status" value="1"/>
</dbReference>
<feature type="domain" description="COS" evidence="18">
    <location>
        <begin position="263"/>
        <end position="321"/>
    </location>
</feature>
<accession>A0A6P3W7F0</accession>
<feature type="compositionally biased region" description="Acidic residues" evidence="15">
    <location>
        <begin position="324"/>
        <end position="359"/>
    </location>
</feature>
<dbReference type="SMART" id="SM00184">
    <property type="entry name" value="RING"/>
    <property type="match status" value="1"/>
</dbReference>
<reference evidence="20" key="1">
    <citation type="submission" date="2025-08" db="UniProtKB">
        <authorList>
            <consortium name="RefSeq"/>
        </authorList>
    </citation>
    <scope>IDENTIFICATION</scope>
</reference>
<dbReference type="InterPro" id="IPR000315">
    <property type="entry name" value="Znf_B-box"/>
</dbReference>
<evidence type="ECO:0000256" key="1">
    <source>
        <dbReference type="ARBA" id="ARBA00000900"/>
    </source>
</evidence>
<dbReference type="PROSITE" id="PS50089">
    <property type="entry name" value="ZF_RING_2"/>
    <property type="match status" value="1"/>
</dbReference>
<keyword evidence="19" id="KW-1185">Reference proteome</keyword>
<evidence type="ECO:0000259" key="16">
    <source>
        <dbReference type="PROSITE" id="PS50089"/>
    </source>
</evidence>
<evidence type="ECO:0000259" key="17">
    <source>
        <dbReference type="PROSITE" id="PS50119"/>
    </source>
</evidence>
<sequence length="451" mass="51355">MSLPLELGPYHRDQALNTLERQLICPICLEVFTKPVVILPCQHNLCRKCANELYQPSLFQVGTGGRFRCPSCRHEVVLDRHGVYGLQRNLLVENIIDVYNQESACSRPLPIVPVQLTCEEHEGEKVNIYCISCKVPTCSLCKVFGAHKTCQVAPLAEVYQQQKAELNDGIVSVVARNDQVQAAISEIEEICQTVEENSKTQKQALCEKFERLSTILEERRKIMMQHITYEQDEKTNHTRSLVRTYGEHVDANTKLAETALHTMEEPEMAAFVQNAKILIERVNEAANAYVVEKLEPGYENMDHYKADFNAEERALSQLDFVKTEEEEEVPEEQEQEPETEPEPIPEPVEELEPEPEPEANLDPILDLPPEADDTEPVLELKPETWAIKDSEEEAREEVRGEAEGCSDPKMAELCIQEGISTQQAVTFFFYFLALMVILQRVWGHIQCIICT</sequence>
<keyword evidence="8 14" id="KW-0863">Zinc-finger</keyword>
<dbReference type="Gene3D" id="3.30.40.10">
    <property type="entry name" value="Zinc/RING finger domain, C3HC4 (zinc finger)"/>
    <property type="match status" value="1"/>
</dbReference>
<dbReference type="CTD" id="445187"/>
<keyword evidence="7" id="KW-0479">Metal-binding</keyword>
<keyword evidence="10" id="KW-0862">Zinc</keyword>